<dbReference type="InterPro" id="IPR003595">
    <property type="entry name" value="Tyr_Pase_cat"/>
</dbReference>
<dbReference type="PANTHER" id="PTHR19134:SF449">
    <property type="entry name" value="TYROSINE-PROTEIN PHOSPHATASE 1"/>
    <property type="match status" value="1"/>
</dbReference>
<dbReference type="PANTHER" id="PTHR19134">
    <property type="entry name" value="RECEPTOR-TYPE TYROSINE-PROTEIN PHOSPHATASE"/>
    <property type="match status" value="1"/>
</dbReference>
<dbReference type="EMBL" id="CAJJDP010000148">
    <property type="protein sequence ID" value="CAD8209030.1"/>
    <property type="molecule type" value="Genomic_DNA"/>
</dbReference>
<evidence type="ECO:0000259" key="1">
    <source>
        <dbReference type="PROSITE" id="PS50055"/>
    </source>
</evidence>
<feature type="domain" description="Tyrosine specific protein phosphatases" evidence="2">
    <location>
        <begin position="214"/>
        <end position="289"/>
    </location>
</feature>
<dbReference type="FunFam" id="3.90.190.10:FF:000146">
    <property type="entry name" value="Predicted protein"/>
    <property type="match status" value="1"/>
</dbReference>
<evidence type="ECO:0000259" key="2">
    <source>
        <dbReference type="PROSITE" id="PS50056"/>
    </source>
</evidence>
<dbReference type="InterPro" id="IPR000387">
    <property type="entry name" value="Tyr_Pase_dom"/>
</dbReference>
<keyword evidence="4" id="KW-1185">Reference proteome</keyword>
<dbReference type="GO" id="GO:0004725">
    <property type="term" value="F:protein tyrosine phosphatase activity"/>
    <property type="evidence" value="ECO:0007669"/>
    <property type="project" value="InterPro"/>
</dbReference>
<dbReference type="InterPro" id="IPR000242">
    <property type="entry name" value="PTP_cat"/>
</dbReference>
<dbReference type="InterPro" id="IPR050348">
    <property type="entry name" value="Protein-Tyr_Phosphatase"/>
</dbReference>
<name>A0A8S1Y601_PAROT</name>
<dbReference type="Proteomes" id="UP000683925">
    <property type="component" value="Unassembled WGS sequence"/>
</dbReference>
<dbReference type="CDD" id="cd00047">
    <property type="entry name" value="PTPc"/>
    <property type="match status" value="1"/>
</dbReference>
<dbReference type="SMART" id="SM00404">
    <property type="entry name" value="PTPc_motif"/>
    <property type="match status" value="1"/>
</dbReference>
<protein>
    <recommendedName>
        <fullName evidence="5">Protein tyrosine phosphatase</fullName>
    </recommendedName>
</protein>
<proteinExistence type="predicted"/>
<reference evidence="3" key="1">
    <citation type="submission" date="2021-01" db="EMBL/GenBank/DDBJ databases">
        <authorList>
            <consortium name="Genoscope - CEA"/>
            <person name="William W."/>
        </authorList>
    </citation>
    <scope>NUCLEOTIDE SEQUENCE</scope>
</reference>
<accession>A0A8S1Y601</accession>
<dbReference type="Pfam" id="PF00102">
    <property type="entry name" value="Y_phosphatase"/>
    <property type="match status" value="1"/>
</dbReference>
<dbReference type="PROSITE" id="PS50056">
    <property type="entry name" value="TYR_PHOSPHATASE_2"/>
    <property type="match status" value="1"/>
</dbReference>
<dbReference type="AlphaFoldDB" id="A0A8S1Y601"/>
<evidence type="ECO:0008006" key="5">
    <source>
        <dbReference type="Google" id="ProtNLM"/>
    </source>
</evidence>
<evidence type="ECO:0000313" key="4">
    <source>
        <dbReference type="Proteomes" id="UP000683925"/>
    </source>
</evidence>
<organism evidence="3 4">
    <name type="scientific">Paramecium octaurelia</name>
    <dbReference type="NCBI Taxonomy" id="43137"/>
    <lineage>
        <taxon>Eukaryota</taxon>
        <taxon>Sar</taxon>
        <taxon>Alveolata</taxon>
        <taxon>Ciliophora</taxon>
        <taxon>Intramacronucleata</taxon>
        <taxon>Oligohymenophorea</taxon>
        <taxon>Peniculida</taxon>
        <taxon>Parameciidae</taxon>
        <taxon>Paramecium</taxon>
    </lineage>
</organism>
<comment type="caution">
    <text evidence="3">The sequence shown here is derived from an EMBL/GenBank/DDBJ whole genome shotgun (WGS) entry which is preliminary data.</text>
</comment>
<dbReference type="OMA" id="REQRAYM"/>
<dbReference type="SMART" id="SM00194">
    <property type="entry name" value="PTPc"/>
    <property type="match status" value="1"/>
</dbReference>
<dbReference type="InterPro" id="IPR016130">
    <property type="entry name" value="Tyr_Pase_AS"/>
</dbReference>
<sequence>MNQQKSLQLSFDLSSNTKDSQFMKYETAISISEFVKSFPQRKLGKEFDYLCQITETKEHEKQFFQDEKIQHLNRYIDILPYKHTIVTSNINEKFYINANYIKGIDNVEMKYIATQGPVPESVNNFWHMIWTNEVGVIIMLCKLEDHNFRQCEKYWPDISDNYGPYQVKLQKKEDLKGGLTLNEFIIKFEEQEKLIHHYQWNGWPDFGVVDKDSFFVIDLLANIANKSIQENKKTVVHCSAGIGRTGTLLSICYIKQLLNQKDQKISIFSIVRRLREQRAYMVQTEEQYEMVYRFTLWLIQNLKYN</sequence>
<gene>
    <name evidence="3" type="ORF">POCTA_138.1.T1460010</name>
</gene>
<dbReference type="OrthoDB" id="282898at2759"/>
<evidence type="ECO:0000313" key="3">
    <source>
        <dbReference type="EMBL" id="CAD8209030.1"/>
    </source>
</evidence>
<dbReference type="PROSITE" id="PS50055">
    <property type="entry name" value="TYR_PHOSPHATASE_PTP"/>
    <property type="match status" value="1"/>
</dbReference>
<feature type="domain" description="Tyrosine-protein phosphatase" evidence="1">
    <location>
        <begin position="43"/>
        <end position="298"/>
    </location>
</feature>
<dbReference type="PROSITE" id="PS00383">
    <property type="entry name" value="TYR_PHOSPHATASE_1"/>
    <property type="match status" value="1"/>
</dbReference>